<sequence length="36" mass="3733">MKAEDKSGNDPEFAKLAQAAADKNAAAKVKETRGNG</sequence>
<name>A0AAE8SNE4_9HYPO</name>
<accession>A0AAE8SNE4</accession>
<dbReference type="Proteomes" id="UP001187734">
    <property type="component" value="Unassembled WGS sequence"/>
</dbReference>
<reference evidence="1" key="1">
    <citation type="submission" date="2018-03" db="EMBL/GenBank/DDBJ databases">
        <authorList>
            <person name="Guldener U."/>
        </authorList>
    </citation>
    <scope>NUCLEOTIDE SEQUENCE</scope>
</reference>
<keyword evidence="2" id="KW-1185">Reference proteome</keyword>
<protein>
    <submittedName>
        <fullName evidence="1">Uncharacterized protein</fullName>
    </submittedName>
</protein>
<dbReference type="EMBL" id="ONZP01000522">
    <property type="protein sequence ID" value="SPJ86853.1"/>
    <property type="molecule type" value="Genomic_DNA"/>
</dbReference>
<gene>
    <name evidence="1" type="ORF">FTOL_11878</name>
</gene>
<evidence type="ECO:0000313" key="1">
    <source>
        <dbReference type="EMBL" id="SPJ86853.1"/>
    </source>
</evidence>
<proteinExistence type="predicted"/>
<evidence type="ECO:0000313" key="2">
    <source>
        <dbReference type="Proteomes" id="UP001187734"/>
    </source>
</evidence>
<organism evidence="1 2">
    <name type="scientific">Fusarium torulosum</name>
    <dbReference type="NCBI Taxonomy" id="33205"/>
    <lineage>
        <taxon>Eukaryota</taxon>
        <taxon>Fungi</taxon>
        <taxon>Dikarya</taxon>
        <taxon>Ascomycota</taxon>
        <taxon>Pezizomycotina</taxon>
        <taxon>Sordariomycetes</taxon>
        <taxon>Hypocreomycetidae</taxon>
        <taxon>Hypocreales</taxon>
        <taxon>Nectriaceae</taxon>
        <taxon>Fusarium</taxon>
    </lineage>
</organism>
<dbReference type="AlphaFoldDB" id="A0AAE8SNE4"/>
<comment type="caution">
    <text evidence="1">The sequence shown here is derived from an EMBL/GenBank/DDBJ whole genome shotgun (WGS) entry which is preliminary data.</text>
</comment>